<feature type="coiled-coil region" evidence="1">
    <location>
        <begin position="57"/>
        <end position="87"/>
    </location>
</feature>
<protein>
    <submittedName>
        <fullName evidence="3">Uncharacterized protein</fullName>
    </submittedName>
</protein>
<dbReference type="EMBL" id="BK015902">
    <property type="protein sequence ID" value="DAD72593.1"/>
    <property type="molecule type" value="Genomic_DNA"/>
</dbReference>
<organism evidence="3">
    <name type="scientific">Siphoviridae sp. ctzMZ8</name>
    <dbReference type="NCBI Taxonomy" id="2827598"/>
    <lineage>
        <taxon>Viruses</taxon>
        <taxon>Duplodnaviria</taxon>
        <taxon>Heunggongvirae</taxon>
        <taxon>Uroviricota</taxon>
        <taxon>Caudoviricetes</taxon>
    </lineage>
</organism>
<sequence length="114" mass="12714">MKTRKASSGEDVGLRPALSPEARENQMISLAVDLVEKRLREGTASSAETTYYLRLSGSKARLEKEKLEEENKLLRAKTEALQAAKNTEEMYAEAIKAMGIYSGKDEEDNSDDWA</sequence>
<name>A0A8S5LRD7_9CAUD</name>
<evidence type="ECO:0000256" key="1">
    <source>
        <dbReference type="SAM" id="Coils"/>
    </source>
</evidence>
<keyword evidence="1" id="KW-0175">Coiled coil</keyword>
<feature type="region of interest" description="Disordered" evidence="2">
    <location>
        <begin position="1"/>
        <end position="22"/>
    </location>
</feature>
<proteinExistence type="predicted"/>
<reference evidence="3" key="1">
    <citation type="journal article" date="2021" name="Proc. Natl. Acad. Sci. U.S.A.">
        <title>A Catalog of Tens of Thousands of Viruses from Human Metagenomes Reveals Hidden Associations with Chronic Diseases.</title>
        <authorList>
            <person name="Tisza M.J."/>
            <person name="Buck C.B."/>
        </authorList>
    </citation>
    <scope>NUCLEOTIDE SEQUENCE</scope>
    <source>
        <strain evidence="3">CtzMZ8</strain>
    </source>
</reference>
<accession>A0A8S5LRD7</accession>
<evidence type="ECO:0000256" key="2">
    <source>
        <dbReference type="SAM" id="MobiDB-lite"/>
    </source>
</evidence>
<evidence type="ECO:0000313" key="3">
    <source>
        <dbReference type="EMBL" id="DAD72593.1"/>
    </source>
</evidence>